<sequence length="85" mass="9099">MAPAPGAVRRWLGYWLIRRPLLDVLGMSRLAKPLLAGDALTPQSEAFFTALGIRPIRLGAASQTSQPQEPADNMPHTPALLGVPS</sequence>
<protein>
    <submittedName>
        <fullName evidence="2">Uncharacterized protein</fullName>
    </submittedName>
</protein>
<keyword evidence="3" id="KW-1185">Reference proteome</keyword>
<evidence type="ECO:0000313" key="3">
    <source>
        <dbReference type="Proteomes" id="UP000050455"/>
    </source>
</evidence>
<proteinExistence type="predicted"/>
<feature type="region of interest" description="Disordered" evidence="1">
    <location>
        <begin position="59"/>
        <end position="85"/>
    </location>
</feature>
<evidence type="ECO:0000256" key="1">
    <source>
        <dbReference type="SAM" id="MobiDB-lite"/>
    </source>
</evidence>
<gene>
    <name evidence="2" type="ORF">ALO64_00612</name>
</gene>
<name>A0A0P9VQR2_9PSED</name>
<comment type="caution">
    <text evidence="2">The sequence shown here is derived from an EMBL/GenBank/DDBJ whole genome shotgun (WGS) entry which is preliminary data.</text>
</comment>
<accession>A0A0P9VQR2</accession>
<dbReference type="PATRIC" id="fig|86176.4.peg.666"/>
<dbReference type="Proteomes" id="UP000050455">
    <property type="component" value="Unassembled WGS sequence"/>
</dbReference>
<dbReference type="EMBL" id="LJQT01000100">
    <property type="protein sequence ID" value="KPX93109.1"/>
    <property type="molecule type" value="Genomic_DNA"/>
</dbReference>
<reference evidence="2 3" key="1">
    <citation type="submission" date="2015-09" db="EMBL/GenBank/DDBJ databases">
        <title>Genome announcement of multiple Pseudomonas syringae strains.</title>
        <authorList>
            <person name="Thakur S."/>
            <person name="Wang P.W."/>
            <person name="Gong Y."/>
            <person name="Weir B.S."/>
            <person name="Guttman D.S."/>
        </authorList>
    </citation>
    <scope>NUCLEOTIDE SEQUENCE [LARGE SCALE GENOMIC DNA]</scope>
    <source>
        <strain evidence="2 3">ICMP6289</strain>
    </source>
</reference>
<organism evidence="2 3">
    <name type="scientific">Pseudomonas meliae</name>
    <dbReference type="NCBI Taxonomy" id="86176"/>
    <lineage>
        <taxon>Bacteria</taxon>
        <taxon>Pseudomonadati</taxon>
        <taxon>Pseudomonadota</taxon>
        <taxon>Gammaproteobacteria</taxon>
        <taxon>Pseudomonadales</taxon>
        <taxon>Pseudomonadaceae</taxon>
        <taxon>Pseudomonas</taxon>
    </lineage>
</organism>
<evidence type="ECO:0000313" key="2">
    <source>
        <dbReference type="EMBL" id="KPX93109.1"/>
    </source>
</evidence>
<dbReference type="AlphaFoldDB" id="A0A0P9VQR2"/>